<dbReference type="PANTHER" id="PTHR30383:SF31">
    <property type="entry name" value="SGNH HYDROLASE-TYPE ESTERASE DOMAIN-CONTAINING PROTEIN-RELATED"/>
    <property type="match status" value="1"/>
</dbReference>
<gene>
    <name evidence="5" type="ORF">BDW59DRAFT_164347</name>
</gene>
<dbReference type="InterPro" id="IPR028994">
    <property type="entry name" value="Integrin_alpha_N"/>
</dbReference>
<evidence type="ECO:0000256" key="1">
    <source>
        <dbReference type="ARBA" id="ARBA00022729"/>
    </source>
</evidence>
<dbReference type="Gene3D" id="2.130.10.130">
    <property type="entry name" value="Integrin alpha, N-terminal"/>
    <property type="match status" value="1"/>
</dbReference>
<dbReference type="InterPro" id="IPR001087">
    <property type="entry name" value="GDSL"/>
</dbReference>
<evidence type="ECO:0000256" key="2">
    <source>
        <dbReference type="SAM" id="MobiDB-lite"/>
    </source>
</evidence>
<dbReference type="Pfam" id="PF13517">
    <property type="entry name" value="FG-GAP_3"/>
    <property type="match status" value="2"/>
</dbReference>
<protein>
    <submittedName>
        <fullName evidence="5">SGNH hydrolase-type esterase domain-containing protein</fullName>
    </submittedName>
</protein>
<dbReference type="EMBL" id="JBFXLS010000065">
    <property type="protein sequence ID" value="KAL2821315.1"/>
    <property type="molecule type" value="Genomic_DNA"/>
</dbReference>
<evidence type="ECO:0000313" key="5">
    <source>
        <dbReference type="EMBL" id="KAL2821315.1"/>
    </source>
</evidence>
<dbReference type="InterPro" id="IPR013830">
    <property type="entry name" value="SGNH_hydro"/>
</dbReference>
<accession>A0ABR4I0N1</accession>
<feature type="region of interest" description="Disordered" evidence="2">
    <location>
        <begin position="268"/>
        <end position="289"/>
    </location>
</feature>
<proteinExistence type="predicted"/>
<dbReference type="CDD" id="cd01833">
    <property type="entry name" value="XynB_like"/>
    <property type="match status" value="1"/>
</dbReference>
<dbReference type="CDD" id="cd01823">
    <property type="entry name" value="SEST_like"/>
    <property type="match status" value="1"/>
</dbReference>
<keyword evidence="1 3" id="KW-0732">Signal</keyword>
<name>A0ABR4I0N1_9EURO</name>
<dbReference type="Pfam" id="PF13472">
    <property type="entry name" value="Lipase_GDSL_2"/>
    <property type="match status" value="1"/>
</dbReference>
<dbReference type="Gene3D" id="3.40.50.1110">
    <property type="entry name" value="SGNH hydrolase"/>
    <property type="match status" value="2"/>
</dbReference>
<dbReference type="GO" id="GO:0016787">
    <property type="term" value="F:hydrolase activity"/>
    <property type="evidence" value="ECO:0007669"/>
    <property type="project" value="UniProtKB-KW"/>
</dbReference>
<feature type="chain" id="PRO_5047208486" evidence="3">
    <location>
        <begin position="20"/>
        <end position="1275"/>
    </location>
</feature>
<comment type="caution">
    <text evidence="5">The sequence shown here is derived from an EMBL/GenBank/DDBJ whole genome shotgun (WGS) entry which is preliminary data.</text>
</comment>
<dbReference type="SUPFAM" id="SSF52266">
    <property type="entry name" value="SGNH hydrolase"/>
    <property type="match status" value="2"/>
</dbReference>
<evidence type="ECO:0000313" key="6">
    <source>
        <dbReference type="Proteomes" id="UP001610335"/>
    </source>
</evidence>
<dbReference type="InterPro" id="IPR037460">
    <property type="entry name" value="SEST-like"/>
</dbReference>
<organism evidence="5 6">
    <name type="scientific">Aspergillus cavernicola</name>
    <dbReference type="NCBI Taxonomy" id="176166"/>
    <lineage>
        <taxon>Eukaryota</taxon>
        <taxon>Fungi</taxon>
        <taxon>Dikarya</taxon>
        <taxon>Ascomycota</taxon>
        <taxon>Pezizomycotina</taxon>
        <taxon>Eurotiomycetes</taxon>
        <taxon>Eurotiomycetidae</taxon>
        <taxon>Eurotiales</taxon>
        <taxon>Aspergillaceae</taxon>
        <taxon>Aspergillus</taxon>
        <taxon>Aspergillus subgen. Nidulantes</taxon>
    </lineage>
</organism>
<dbReference type="SUPFAM" id="SSF69318">
    <property type="entry name" value="Integrin alpha N-terminal domain"/>
    <property type="match status" value="2"/>
</dbReference>
<reference evidence="5 6" key="1">
    <citation type="submission" date="2024-07" db="EMBL/GenBank/DDBJ databases">
        <title>Section-level genome sequencing and comparative genomics of Aspergillus sections Usti and Cavernicolus.</title>
        <authorList>
            <consortium name="Lawrence Berkeley National Laboratory"/>
            <person name="Nybo J.L."/>
            <person name="Vesth T.C."/>
            <person name="Theobald S."/>
            <person name="Frisvad J.C."/>
            <person name="Larsen T.O."/>
            <person name="Kjaerboelling I."/>
            <person name="Rothschild-Mancinelli K."/>
            <person name="Lyhne E.K."/>
            <person name="Kogle M.E."/>
            <person name="Barry K."/>
            <person name="Clum A."/>
            <person name="Na H."/>
            <person name="Ledsgaard L."/>
            <person name="Lin J."/>
            <person name="Lipzen A."/>
            <person name="Kuo A."/>
            <person name="Riley R."/>
            <person name="Mondo S."/>
            <person name="LaButti K."/>
            <person name="Haridas S."/>
            <person name="Pangalinan J."/>
            <person name="Salamov A.A."/>
            <person name="Simmons B.A."/>
            <person name="Magnuson J.K."/>
            <person name="Chen J."/>
            <person name="Drula E."/>
            <person name="Henrissat B."/>
            <person name="Wiebenga A."/>
            <person name="Lubbers R.J."/>
            <person name="Gomes A.C."/>
            <person name="Makela M.R."/>
            <person name="Stajich J."/>
            <person name="Grigoriev I.V."/>
            <person name="Mortensen U.H."/>
            <person name="De vries R.P."/>
            <person name="Baker S.E."/>
            <person name="Andersen M.R."/>
        </authorList>
    </citation>
    <scope>NUCLEOTIDE SEQUENCE [LARGE SCALE GENOMIC DNA]</scope>
    <source>
        <strain evidence="5 6">CBS 600.67</strain>
    </source>
</reference>
<feature type="signal peptide" evidence="3">
    <location>
        <begin position="1"/>
        <end position="19"/>
    </location>
</feature>
<dbReference type="Pfam" id="PF00657">
    <property type="entry name" value="Lipase_GDSL"/>
    <property type="match status" value="1"/>
</dbReference>
<evidence type="ECO:0000256" key="3">
    <source>
        <dbReference type="SAM" id="SignalP"/>
    </source>
</evidence>
<dbReference type="InterPro" id="IPR051532">
    <property type="entry name" value="Ester_Hydrolysis_Enzymes"/>
</dbReference>
<feature type="compositionally biased region" description="Pro residues" evidence="2">
    <location>
        <begin position="866"/>
        <end position="875"/>
    </location>
</feature>
<evidence type="ECO:0000259" key="4">
    <source>
        <dbReference type="Pfam" id="PF13472"/>
    </source>
</evidence>
<dbReference type="InterPro" id="IPR036514">
    <property type="entry name" value="SGNH_hydro_sf"/>
</dbReference>
<keyword evidence="6" id="KW-1185">Reference proteome</keyword>
<dbReference type="PANTHER" id="PTHR30383">
    <property type="entry name" value="THIOESTERASE 1/PROTEASE 1/LYSOPHOSPHOLIPASE L1"/>
    <property type="match status" value="1"/>
</dbReference>
<sequence length="1275" mass="141373">MPFWLSLCIFAIFGQQALAYPTLAPCYNGTDFRTDLILHKRQHLENHNLRILPLGASITNGLKSTDKNGYRKHLRDALRWANYQVDMVGSLRNGTMKDNDNEGHSGFTIEEVHRMAQPQYRVKPNLVLINAGTNDCTQHVDEAYASGAMLMENMVVDIFNNIPEVTVILSGLLPNTARGPCTKFLNDEYGKLVEKLASQGRKIVFANFNTGWFTEANLIDDTHPNDYGYKMLASLWFDAIMTAADKGFLTDALDNGLPVGSTTGACDKTPGDYEYSKQTQRGSGGDDGPYTHKGVSQGMFYVIRPVRLNDVGKTIFWADLSGDGKDSLVSYYDPIDSKGSYLVYSDWDKAQADTGSYIWINVKDNCKPEGVRWGDVNGDGLDDFICIGPEGDMYVSVNRGGSPPTFEYLGLYHSNPRAESSQTHVRLGDIDGDGRLDYCLIAGNGDISCWRNGWIDDRAEYWQALGIVFAGKGKGDIDGVRLIDINGDGRADWLYVHDDGSVDTYINNRGHDKSLRPDWSNSGRTHAGMGEKGARTFVQFARLTSSGRADYIWQDPKKNENSEISMAIYLHWWRNDGSGGTRLKSDGNYYCDMTGDGLDDYIWVSFDGNFQIFRNVNDPPNWGQEGWVFRKTWDRKNIRIADIDGDGKCDLIFLSEGGKGEVVSWYKTDYRDGVFSFTNKNGLPGVGACKGDSQRDGVGLFDLAVRFADLKQCIDPDGRTFAMMSTETDEYKDMGQVKKPEGKDRANLRFIDINGDGKADMLWLDKFGGTAKVWYNEKLAPASGTASSMTWRPGGDAYLQSARGEAQYFANQRGTGRADMIDVNPRTNEATTYFSRDCGAGGSGDDGPSEDPGLPPVDQPSEETPGPTPPYPFPPFDKFIAMGDSYSAGIGAGDDVTRNDNWDSTGQCYRNQGAYSYQLWKTEPVLGYNNRGFDFLSCTGAVAKNMLSDRQFPHRRGPQLEMLQEITAAAPNSYGWATLSLGGNDLGFSKILVPCLIFDNPDSCSEGHRNAASLLRGEGPEGFTLRERFRQVYRGILNTARVPGFTLVVTGYAQFFNEVTNLCDTKSIGVARVLGLAAPKLLKAKRQQMNALVRSLNTIIKDMVQEVNAEFDDKHIRFFDIDPLFNGHRLCDTDPSTGAELSNWRTNAWFYTFYRNSDPGARLSTVAATLTAENDNLDDLGPVDLSKCPAEGTELDTELGMWCEMLREIDLGAGSGLPPRDLTDIIGSLFKTMHPKFKAHEAIMNGIINEWRNNWGREAPQGPPRFLSIEGEASN</sequence>
<keyword evidence="5" id="KW-0378">Hydrolase</keyword>
<dbReference type="Proteomes" id="UP001610335">
    <property type="component" value="Unassembled WGS sequence"/>
</dbReference>
<dbReference type="InterPro" id="IPR013517">
    <property type="entry name" value="FG-GAP"/>
</dbReference>
<feature type="region of interest" description="Disordered" evidence="2">
    <location>
        <begin position="832"/>
        <end position="875"/>
    </location>
</feature>
<feature type="domain" description="SGNH hydrolase-type esterase" evidence="4">
    <location>
        <begin position="54"/>
        <end position="230"/>
    </location>
</feature>